<dbReference type="InterPro" id="IPR018060">
    <property type="entry name" value="HTH_AraC"/>
</dbReference>
<dbReference type="PANTHER" id="PTHR43280:SF32">
    <property type="entry name" value="TRANSCRIPTIONAL REGULATORY PROTEIN"/>
    <property type="match status" value="1"/>
</dbReference>
<dbReference type="GO" id="GO:0003700">
    <property type="term" value="F:DNA-binding transcription factor activity"/>
    <property type="evidence" value="ECO:0007669"/>
    <property type="project" value="InterPro"/>
</dbReference>
<dbReference type="PROSITE" id="PS01124">
    <property type="entry name" value="HTH_ARAC_FAMILY_2"/>
    <property type="match status" value="1"/>
</dbReference>
<dbReference type="Gene3D" id="2.60.120.10">
    <property type="entry name" value="Jelly Rolls"/>
    <property type="match status" value="1"/>
</dbReference>
<dbReference type="Pfam" id="PF12833">
    <property type="entry name" value="HTH_18"/>
    <property type="match status" value="1"/>
</dbReference>
<dbReference type="InterPro" id="IPR009057">
    <property type="entry name" value="Homeodomain-like_sf"/>
</dbReference>
<proteinExistence type="predicted"/>
<sequence length="278" mass="32231">MTHNSSHGTSIDRISIKKSDFKTARQYGDALQSHRDKEHTFHIVEKGSVLIEIDFQKYTIKAPTVVYMHPNQVHRILDFTTMAVCSLAIKNENLNADNLRFLEELAPLKPLVLTKKMYTDIYDTFSLCLNFSRQTNNKLHHLLLKESCNTLVVLIISVFLNENKSSNQLSRVELIAKSFQQLLEKNYGTMKRPNEYSRLLNISTHYLNKSVKHTTGSSVSQHIQDRIILEAKRLLYHSDKSVKEIAFELGYDDYPYFSRLFSKTTGMSALIFRNKRHD</sequence>
<dbReference type="SUPFAM" id="SSF46689">
    <property type="entry name" value="Homeodomain-like"/>
    <property type="match status" value="1"/>
</dbReference>
<accession>A0A5D4GPP7</accession>
<keyword evidence="2" id="KW-0238">DNA-binding</keyword>
<dbReference type="Gene3D" id="1.10.10.60">
    <property type="entry name" value="Homeodomain-like"/>
    <property type="match status" value="1"/>
</dbReference>
<dbReference type="EMBL" id="VTAV01000031">
    <property type="protein sequence ID" value="TYR30831.1"/>
    <property type="molecule type" value="Genomic_DNA"/>
</dbReference>
<comment type="caution">
    <text evidence="5">The sequence shown here is derived from an EMBL/GenBank/DDBJ whole genome shotgun (WGS) entry which is preliminary data.</text>
</comment>
<dbReference type="AlphaFoldDB" id="A0A5D4GPP7"/>
<evidence type="ECO:0000256" key="3">
    <source>
        <dbReference type="ARBA" id="ARBA00023163"/>
    </source>
</evidence>
<dbReference type="GO" id="GO:0043565">
    <property type="term" value="F:sequence-specific DNA binding"/>
    <property type="evidence" value="ECO:0007669"/>
    <property type="project" value="InterPro"/>
</dbReference>
<feature type="domain" description="HTH araC/xylS-type" evidence="4">
    <location>
        <begin position="177"/>
        <end position="275"/>
    </location>
</feature>
<evidence type="ECO:0000313" key="5">
    <source>
        <dbReference type="EMBL" id="TYR30831.1"/>
    </source>
</evidence>
<reference evidence="5 6" key="1">
    <citation type="submission" date="2019-08" db="EMBL/GenBank/DDBJ databases">
        <title>Phlebobacter frassis gen. nov. sp. nov., a new member of family Sphingobacteriaceae isolated from sand fly rearing media.</title>
        <authorList>
            <person name="Kakumanu M.L."/>
            <person name="Marayati B.F."/>
            <person name="Wada-Katsumata A."/>
            <person name="Wasserberg G."/>
            <person name="Schal C."/>
            <person name="Apperson C.S."/>
            <person name="Ponnusamy L."/>
        </authorList>
    </citation>
    <scope>NUCLEOTIDE SEQUENCE [LARGE SCALE GENOMIC DNA]</scope>
    <source>
        <strain evidence="5 6">SSI9</strain>
    </source>
</reference>
<protein>
    <submittedName>
        <fullName evidence="5">AraC family transcriptional regulator</fullName>
    </submittedName>
</protein>
<dbReference type="InterPro" id="IPR003313">
    <property type="entry name" value="AraC-bd"/>
</dbReference>
<dbReference type="Pfam" id="PF02311">
    <property type="entry name" value="AraC_binding"/>
    <property type="match status" value="1"/>
</dbReference>
<dbReference type="InterPro" id="IPR037923">
    <property type="entry name" value="HTH-like"/>
</dbReference>
<evidence type="ECO:0000259" key="4">
    <source>
        <dbReference type="PROSITE" id="PS01124"/>
    </source>
</evidence>
<evidence type="ECO:0000256" key="2">
    <source>
        <dbReference type="ARBA" id="ARBA00023125"/>
    </source>
</evidence>
<keyword evidence="1" id="KW-0805">Transcription regulation</keyword>
<evidence type="ECO:0000256" key="1">
    <source>
        <dbReference type="ARBA" id="ARBA00023015"/>
    </source>
</evidence>
<dbReference type="SMART" id="SM00342">
    <property type="entry name" value="HTH_ARAC"/>
    <property type="match status" value="1"/>
</dbReference>
<keyword evidence="3" id="KW-0804">Transcription</keyword>
<dbReference type="Proteomes" id="UP000322362">
    <property type="component" value="Unassembled WGS sequence"/>
</dbReference>
<dbReference type="SUPFAM" id="SSF51215">
    <property type="entry name" value="Regulatory protein AraC"/>
    <property type="match status" value="1"/>
</dbReference>
<keyword evidence="6" id="KW-1185">Reference proteome</keyword>
<dbReference type="InterPro" id="IPR014710">
    <property type="entry name" value="RmlC-like_jellyroll"/>
</dbReference>
<dbReference type="PANTHER" id="PTHR43280">
    <property type="entry name" value="ARAC-FAMILY TRANSCRIPTIONAL REGULATOR"/>
    <property type="match status" value="1"/>
</dbReference>
<name>A0A5D4GPP7_9SPHI</name>
<evidence type="ECO:0000313" key="6">
    <source>
        <dbReference type="Proteomes" id="UP000322362"/>
    </source>
</evidence>
<gene>
    <name evidence="5" type="ORF">FXV77_21590</name>
</gene>
<organism evidence="5 6">
    <name type="scientific">Sphingobacterium phlebotomi</name>
    <dbReference type="NCBI Taxonomy" id="2605433"/>
    <lineage>
        <taxon>Bacteria</taxon>
        <taxon>Pseudomonadati</taxon>
        <taxon>Bacteroidota</taxon>
        <taxon>Sphingobacteriia</taxon>
        <taxon>Sphingobacteriales</taxon>
        <taxon>Sphingobacteriaceae</taxon>
        <taxon>Sphingobacterium</taxon>
    </lineage>
</organism>